<reference evidence="4 5" key="1">
    <citation type="submission" date="2016-12" db="EMBL/GenBank/DDBJ databases">
        <title>Draft genome sequence of Fusarium oxysporum causing rot on Narcissus.</title>
        <authorList>
            <person name="Armitage A.D."/>
            <person name="Taylor A."/>
            <person name="Clarkson J.P."/>
            <person name="Harrison R.J."/>
            <person name="Jackson A.C."/>
        </authorList>
    </citation>
    <scope>NUCLEOTIDE SEQUENCE [LARGE SCALE GENOMIC DNA]</scope>
    <source>
        <strain evidence="4 5">N139</strain>
    </source>
</reference>
<name>A0A4Q2V908_FUSOX</name>
<dbReference type="FunFam" id="3.30.70.270:FF:000003">
    <property type="entry name" value="Transposon Ty3-G Gag-Pol polyprotein"/>
    <property type="match status" value="1"/>
</dbReference>
<keyword evidence="2" id="KW-0496">Mitochondrion</keyword>
<protein>
    <recommendedName>
        <fullName evidence="3">Reverse transcriptase domain-containing protein</fullName>
    </recommendedName>
</protein>
<dbReference type="PANTHER" id="PTHR33064:SF37">
    <property type="entry name" value="RIBONUCLEASE H"/>
    <property type="match status" value="1"/>
</dbReference>
<dbReference type="InterPro" id="IPR041577">
    <property type="entry name" value="RT_RNaseH_2"/>
</dbReference>
<evidence type="ECO:0000313" key="5">
    <source>
        <dbReference type="Proteomes" id="UP000290540"/>
    </source>
</evidence>
<comment type="caution">
    <text evidence="4">The sequence shown here is derived from an EMBL/GenBank/DDBJ whole genome shotgun (WGS) entry which is preliminary data.</text>
</comment>
<dbReference type="SUPFAM" id="SSF56672">
    <property type="entry name" value="DNA/RNA polymerases"/>
    <property type="match status" value="1"/>
</dbReference>
<evidence type="ECO:0000313" key="4">
    <source>
        <dbReference type="EMBL" id="RYC80447.1"/>
    </source>
</evidence>
<gene>
    <name evidence="4" type="ORF">BFJ63_vAg16669</name>
</gene>
<dbReference type="EMBL" id="MQTW01000374">
    <property type="protein sequence ID" value="RYC80447.1"/>
    <property type="molecule type" value="Genomic_DNA"/>
</dbReference>
<evidence type="ECO:0000256" key="2">
    <source>
        <dbReference type="ARBA" id="ARBA00023128"/>
    </source>
</evidence>
<sequence length="256" mass="29705">MPFGLANAPATFQHYIHQALQGLVDTICVVYLDDILVFSKTREDHTIHLKQILDRMKAAELYAKPSKCSFYQDRVEFLGFILTTEGVEMDPERIRTIVEWPEPTTYREIQVFLGFCNFYRRFIYGYSKVTAPLTALLKGSQKGRKPGSVRLDDRERQAFRALIAEFGKAPVLRHFDPERHIRVETDALEYAMAGILSQPDNEGRYHPVAFWSRKFNGPELNYGTPDQEMMAIVESFKHWRHYLEGSLKQVEVLSDH</sequence>
<dbReference type="Proteomes" id="UP000290540">
    <property type="component" value="Unassembled WGS sequence"/>
</dbReference>
<dbReference type="FunFam" id="3.30.70.270:FF:000020">
    <property type="entry name" value="Transposon Tf2-6 polyprotein-like Protein"/>
    <property type="match status" value="1"/>
</dbReference>
<evidence type="ECO:0000259" key="3">
    <source>
        <dbReference type="PROSITE" id="PS50878"/>
    </source>
</evidence>
<dbReference type="InterPro" id="IPR043502">
    <property type="entry name" value="DNA/RNA_pol_sf"/>
</dbReference>
<evidence type="ECO:0000256" key="1">
    <source>
        <dbReference type="ARBA" id="ARBA00004173"/>
    </source>
</evidence>
<comment type="subcellular location">
    <subcellularLocation>
        <location evidence="1">Mitochondrion</location>
    </subcellularLocation>
</comment>
<dbReference type="PROSITE" id="PS50878">
    <property type="entry name" value="RT_POL"/>
    <property type="match status" value="1"/>
</dbReference>
<dbReference type="Gene3D" id="3.30.70.270">
    <property type="match status" value="2"/>
</dbReference>
<proteinExistence type="predicted"/>
<dbReference type="InterPro" id="IPR000477">
    <property type="entry name" value="RT_dom"/>
</dbReference>
<feature type="domain" description="Reverse transcriptase" evidence="3">
    <location>
        <begin position="1"/>
        <end position="82"/>
    </location>
</feature>
<dbReference type="AlphaFoldDB" id="A0A4Q2V908"/>
<dbReference type="Pfam" id="PF00078">
    <property type="entry name" value="RVT_1"/>
    <property type="match status" value="1"/>
</dbReference>
<organism evidence="4 5">
    <name type="scientific">Fusarium oxysporum f. sp. narcissi</name>
    <dbReference type="NCBI Taxonomy" id="451672"/>
    <lineage>
        <taxon>Eukaryota</taxon>
        <taxon>Fungi</taxon>
        <taxon>Dikarya</taxon>
        <taxon>Ascomycota</taxon>
        <taxon>Pezizomycotina</taxon>
        <taxon>Sordariomycetes</taxon>
        <taxon>Hypocreomycetidae</taxon>
        <taxon>Hypocreales</taxon>
        <taxon>Nectriaceae</taxon>
        <taxon>Fusarium</taxon>
        <taxon>Fusarium oxysporum species complex</taxon>
    </lineage>
</organism>
<accession>A0A4Q2V908</accession>
<dbReference type="InterPro" id="IPR051320">
    <property type="entry name" value="Viral_Replic_Matur_Polypro"/>
</dbReference>
<dbReference type="Pfam" id="PF17919">
    <property type="entry name" value="RT_RNaseH_2"/>
    <property type="match status" value="1"/>
</dbReference>
<dbReference type="PANTHER" id="PTHR33064">
    <property type="entry name" value="POL PROTEIN"/>
    <property type="match status" value="1"/>
</dbReference>
<dbReference type="CDD" id="cd09274">
    <property type="entry name" value="RNase_HI_RT_Ty3"/>
    <property type="match status" value="1"/>
</dbReference>
<dbReference type="CDD" id="cd01647">
    <property type="entry name" value="RT_LTR"/>
    <property type="match status" value="1"/>
</dbReference>
<dbReference type="InterPro" id="IPR043128">
    <property type="entry name" value="Rev_trsase/Diguanyl_cyclase"/>
</dbReference>
<dbReference type="GO" id="GO:0005739">
    <property type="term" value="C:mitochondrion"/>
    <property type="evidence" value="ECO:0007669"/>
    <property type="project" value="UniProtKB-SubCell"/>
</dbReference>